<reference evidence="1" key="1">
    <citation type="journal article" date="2014" name="Int. J. Syst. Evol. Microbiol.">
        <title>Complete genome of a new Firmicutes species belonging to the dominant human colonic microbiota ('Ruminococcus bicirculans') reveals two chromosomes and a selective capacity to utilize plant glucans.</title>
        <authorList>
            <consortium name="NISC Comparative Sequencing Program"/>
            <person name="Wegmann U."/>
            <person name="Louis P."/>
            <person name="Goesmann A."/>
            <person name="Henrissat B."/>
            <person name="Duncan S.H."/>
            <person name="Flint H.J."/>
        </authorList>
    </citation>
    <scope>NUCLEOTIDE SEQUENCE</scope>
    <source>
        <strain evidence="1">CGMCC 1.15644</strain>
    </source>
</reference>
<reference evidence="1" key="4">
    <citation type="submission" date="2024-05" db="EMBL/GenBank/DDBJ databases">
        <authorList>
            <person name="Sun Q."/>
            <person name="Zhou Y."/>
        </authorList>
    </citation>
    <scope>NUCLEOTIDE SEQUENCE</scope>
    <source>
        <strain evidence="1">CGMCC 1.15644</strain>
    </source>
</reference>
<protein>
    <submittedName>
        <fullName evidence="2">DUF3095 family protein</fullName>
    </submittedName>
</protein>
<dbReference type="AlphaFoldDB" id="A0A4R2H1Y1"/>
<evidence type="ECO:0000313" key="4">
    <source>
        <dbReference type="Proteomes" id="UP000622648"/>
    </source>
</evidence>
<dbReference type="InterPro" id="IPR021445">
    <property type="entry name" value="DUF3095"/>
</dbReference>
<accession>A0A4R2H1Y1</accession>
<dbReference type="OrthoDB" id="5342145at2"/>
<evidence type="ECO:0000313" key="3">
    <source>
        <dbReference type="Proteomes" id="UP000295684"/>
    </source>
</evidence>
<organism evidence="2 3">
    <name type="scientific">Pedobacter psychrotolerans</name>
    <dbReference type="NCBI Taxonomy" id="1843235"/>
    <lineage>
        <taxon>Bacteria</taxon>
        <taxon>Pseudomonadati</taxon>
        <taxon>Bacteroidota</taxon>
        <taxon>Sphingobacteriia</taxon>
        <taxon>Sphingobacteriales</taxon>
        <taxon>Sphingobacteriaceae</taxon>
        <taxon>Pedobacter</taxon>
    </lineage>
</organism>
<name>A0A4R2H1Y1_9SPHI</name>
<proteinExistence type="predicted"/>
<reference evidence="4" key="2">
    <citation type="journal article" date="2019" name="Int. J. Syst. Evol. Microbiol.">
        <title>The Global Catalogue of Microorganisms (GCM) 10K type strain sequencing project: providing services to taxonomists for standard genome sequencing and annotation.</title>
        <authorList>
            <consortium name="The Broad Institute Genomics Platform"/>
            <consortium name="The Broad Institute Genome Sequencing Center for Infectious Disease"/>
            <person name="Wu L."/>
            <person name="Ma J."/>
        </authorList>
    </citation>
    <scope>NUCLEOTIDE SEQUENCE [LARGE SCALE GENOMIC DNA]</scope>
    <source>
        <strain evidence="4">CGMCC 1.15644</strain>
    </source>
</reference>
<dbReference type="Proteomes" id="UP000622648">
    <property type="component" value="Unassembled WGS sequence"/>
</dbReference>
<sequence>MALNQDHFYANLIINKLKLSKLLLKKNLFAAVPDDWSVIITDIKSSTNAVDSGLHEEVNLIATGSIVTVLNIAFKAGILVPFFFGGDGATFIVPSSIVDVAMKALLKYRANTLTNFKLELRAGIVTVKEIYKQGHSLKIARFNSGETFSIPIVLGDGLDYAEKIIKGEDYLLSGHESAEEEIDLTGMQCRWDKIQPPEHSEEVVTLIAIVQDFNKQAEVFSKIIHHLDQIYGSPEKRKPISIPKLVFRTSFNNLGREMRHQLGKIKWLELVKNWFVNMYAFVYFRTDSGQKYLRQLVEMSDTLVMDGRINTVITGTEKQRLALEQALQRMENAGEISFGIYVSGESVMSCYVRDFEDEHIHFVDGADGGYTKAAGVLKQKLKAKLV</sequence>
<dbReference type="Pfam" id="PF11294">
    <property type="entry name" value="DUF3095"/>
    <property type="match status" value="1"/>
</dbReference>
<evidence type="ECO:0000313" key="1">
    <source>
        <dbReference type="EMBL" id="GGE70306.1"/>
    </source>
</evidence>
<dbReference type="EMBL" id="BMJO01000010">
    <property type="protein sequence ID" value="GGE70306.1"/>
    <property type="molecule type" value="Genomic_DNA"/>
</dbReference>
<dbReference type="EMBL" id="SLWO01000011">
    <property type="protein sequence ID" value="TCO18726.1"/>
    <property type="molecule type" value="Genomic_DNA"/>
</dbReference>
<evidence type="ECO:0000313" key="2">
    <source>
        <dbReference type="EMBL" id="TCO18726.1"/>
    </source>
</evidence>
<reference evidence="2 3" key="3">
    <citation type="submission" date="2019-03" db="EMBL/GenBank/DDBJ databases">
        <title>Genomic Encyclopedia of Type Strains, Phase IV (KMG-IV): sequencing the most valuable type-strain genomes for metagenomic binning, comparative biology and taxonomic classification.</title>
        <authorList>
            <person name="Goeker M."/>
        </authorList>
    </citation>
    <scope>NUCLEOTIDE SEQUENCE [LARGE SCALE GENOMIC DNA]</scope>
    <source>
        <strain evidence="2 3">DSM 103236</strain>
    </source>
</reference>
<comment type="caution">
    <text evidence="2">The sequence shown here is derived from an EMBL/GenBank/DDBJ whole genome shotgun (WGS) entry which is preliminary data.</text>
</comment>
<dbReference type="RefSeq" id="WP_132536256.1">
    <property type="nucleotide sequence ID" value="NZ_BMJO01000010.1"/>
</dbReference>
<gene>
    <name evidence="2" type="ORF">EV200_11164</name>
    <name evidence="1" type="ORF">GCM10011413_41220</name>
</gene>
<dbReference type="Proteomes" id="UP000295684">
    <property type="component" value="Unassembled WGS sequence"/>
</dbReference>
<keyword evidence="4" id="KW-1185">Reference proteome</keyword>